<evidence type="ECO:0000256" key="5">
    <source>
        <dbReference type="ARBA" id="ARBA00022842"/>
    </source>
</evidence>
<proteinExistence type="inferred from homology"/>
<evidence type="ECO:0000256" key="3">
    <source>
        <dbReference type="ARBA" id="ARBA00022723"/>
    </source>
</evidence>
<dbReference type="EMBL" id="FOCX01000012">
    <property type="protein sequence ID" value="SEO39897.1"/>
    <property type="molecule type" value="Genomic_DNA"/>
</dbReference>
<dbReference type="RefSeq" id="WP_092660908.1">
    <property type="nucleotide sequence ID" value="NZ_FOCX01000012.1"/>
</dbReference>
<comment type="similarity">
    <text evidence="6">Belongs to the PINc/VapC protein family.</text>
</comment>
<evidence type="ECO:0000259" key="7">
    <source>
        <dbReference type="Pfam" id="PF01850"/>
    </source>
</evidence>
<feature type="domain" description="PIN" evidence="7">
    <location>
        <begin position="2"/>
        <end position="120"/>
    </location>
</feature>
<keyword evidence="4" id="KW-0378">Hydrolase</keyword>
<name>A0A1H8PDR8_9EURY</name>
<dbReference type="GO" id="GO:0016787">
    <property type="term" value="F:hydrolase activity"/>
    <property type="evidence" value="ECO:0007669"/>
    <property type="project" value="UniProtKB-KW"/>
</dbReference>
<sequence length="133" mass="14904">MIVLDTDVLVEYARPNSDPQVTSYLTQRTDEQWIVPSVGLYEYLSFYGSQSRRRTERKQVESRVDAVLPLDADAALEASDIENLLSSSGTSLDPGDLLIAAIARSRNATLATRNKNDFDKQPIQQLMDVDIVR</sequence>
<protein>
    <recommendedName>
        <fullName evidence="7">PIN domain-containing protein</fullName>
    </recommendedName>
</protein>
<dbReference type="Proteomes" id="UP000198775">
    <property type="component" value="Unassembled WGS sequence"/>
</dbReference>
<dbReference type="InterPro" id="IPR002716">
    <property type="entry name" value="PIN_dom"/>
</dbReference>
<organism evidence="8 9">
    <name type="scientific">Halorientalis persicus</name>
    <dbReference type="NCBI Taxonomy" id="1367881"/>
    <lineage>
        <taxon>Archaea</taxon>
        <taxon>Methanobacteriati</taxon>
        <taxon>Methanobacteriota</taxon>
        <taxon>Stenosarchaea group</taxon>
        <taxon>Halobacteria</taxon>
        <taxon>Halobacteriales</taxon>
        <taxon>Haloarculaceae</taxon>
        <taxon>Halorientalis</taxon>
    </lineage>
</organism>
<evidence type="ECO:0000256" key="2">
    <source>
        <dbReference type="ARBA" id="ARBA00022722"/>
    </source>
</evidence>
<dbReference type="OrthoDB" id="147588at2157"/>
<evidence type="ECO:0000256" key="4">
    <source>
        <dbReference type="ARBA" id="ARBA00022801"/>
    </source>
</evidence>
<evidence type="ECO:0000313" key="9">
    <source>
        <dbReference type="Proteomes" id="UP000198775"/>
    </source>
</evidence>
<evidence type="ECO:0000256" key="6">
    <source>
        <dbReference type="ARBA" id="ARBA00038093"/>
    </source>
</evidence>
<dbReference type="GO" id="GO:0046872">
    <property type="term" value="F:metal ion binding"/>
    <property type="evidence" value="ECO:0007669"/>
    <property type="project" value="UniProtKB-KW"/>
</dbReference>
<dbReference type="InterPro" id="IPR029060">
    <property type="entry name" value="PIN-like_dom_sf"/>
</dbReference>
<dbReference type="Pfam" id="PF01850">
    <property type="entry name" value="PIN"/>
    <property type="match status" value="1"/>
</dbReference>
<keyword evidence="9" id="KW-1185">Reference proteome</keyword>
<dbReference type="SUPFAM" id="SSF88723">
    <property type="entry name" value="PIN domain-like"/>
    <property type="match status" value="1"/>
</dbReference>
<keyword evidence="5" id="KW-0460">Magnesium</keyword>
<dbReference type="GO" id="GO:0004518">
    <property type="term" value="F:nuclease activity"/>
    <property type="evidence" value="ECO:0007669"/>
    <property type="project" value="UniProtKB-KW"/>
</dbReference>
<keyword evidence="3" id="KW-0479">Metal-binding</keyword>
<reference evidence="9" key="1">
    <citation type="submission" date="2016-10" db="EMBL/GenBank/DDBJ databases">
        <authorList>
            <person name="Varghese N."/>
            <person name="Submissions S."/>
        </authorList>
    </citation>
    <scope>NUCLEOTIDE SEQUENCE [LARGE SCALE GENOMIC DNA]</scope>
    <source>
        <strain evidence="9">IBRC-M 10043</strain>
    </source>
</reference>
<dbReference type="InterPro" id="IPR050556">
    <property type="entry name" value="Type_II_TA_system_RNase"/>
</dbReference>
<dbReference type="PANTHER" id="PTHR33653:SF1">
    <property type="entry name" value="RIBONUCLEASE VAPC2"/>
    <property type="match status" value="1"/>
</dbReference>
<evidence type="ECO:0000313" key="8">
    <source>
        <dbReference type="EMBL" id="SEO39897.1"/>
    </source>
</evidence>
<keyword evidence="2" id="KW-0540">Nuclease</keyword>
<accession>A0A1H8PDR8</accession>
<dbReference type="Gene3D" id="3.40.50.1010">
    <property type="entry name" value="5'-nuclease"/>
    <property type="match status" value="1"/>
</dbReference>
<dbReference type="CDD" id="cd09881">
    <property type="entry name" value="PIN_VapC4-5_FitB-like"/>
    <property type="match status" value="1"/>
</dbReference>
<dbReference type="PANTHER" id="PTHR33653">
    <property type="entry name" value="RIBONUCLEASE VAPC2"/>
    <property type="match status" value="1"/>
</dbReference>
<gene>
    <name evidence="8" type="ORF">SAMN05216388_101213</name>
</gene>
<dbReference type="AlphaFoldDB" id="A0A1H8PDR8"/>
<comment type="cofactor">
    <cofactor evidence="1">
        <name>Mg(2+)</name>
        <dbReference type="ChEBI" id="CHEBI:18420"/>
    </cofactor>
</comment>
<evidence type="ECO:0000256" key="1">
    <source>
        <dbReference type="ARBA" id="ARBA00001946"/>
    </source>
</evidence>